<evidence type="ECO:0000313" key="10">
    <source>
        <dbReference type="RefSeq" id="XP_014673268.1"/>
    </source>
</evidence>
<evidence type="ECO:0000256" key="4">
    <source>
        <dbReference type="ARBA" id="ARBA00023787"/>
    </source>
</evidence>
<dbReference type="RefSeq" id="XP_014673268.1">
    <property type="nucleotide sequence ID" value="XM_014817782.1"/>
</dbReference>
<keyword evidence="9" id="KW-1185">Reference proteome</keyword>
<dbReference type="PANTHER" id="PTHR28630:SF31">
    <property type="entry name" value="PEROXIREDOXIN-LIKE 2A"/>
    <property type="match status" value="1"/>
</dbReference>
<evidence type="ECO:0000256" key="7">
    <source>
        <dbReference type="ARBA" id="ARBA00032129"/>
    </source>
</evidence>
<dbReference type="Pfam" id="PF13911">
    <property type="entry name" value="AhpC-TSA_2"/>
    <property type="match status" value="1"/>
</dbReference>
<evidence type="ECO:0000256" key="6">
    <source>
        <dbReference type="ARBA" id="ARBA00032058"/>
    </source>
</evidence>
<evidence type="ECO:0000256" key="2">
    <source>
        <dbReference type="ARBA" id="ARBA00022490"/>
    </source>
</evidence>
<gene>
    <name evidence="10" type="primary">LOC106813601</name>
</gene>
<evidence type="ECO:0000256" key="3">
    <source>
        <dbReference type="ARBA" id="ARBA00023284"/>
    </source>
</evidence>
<evidence type="ECO:0000313" key="9">
    <source>
        <dbReference type="Proteomes" id="UP000695022"/>
    </source>
</evidence>
<name>A0ABM1EM47_PRICU</name>
<dbReference type="InterPro" id="IPR032801">
    <property type="entry name" value="PXL2A/B/C"/>
</dbReference>
<keyword evidence="2" id="KW-0963">Cytoplasm</keyword>
<dbReference type="GeneID" id="106813601"/>
<evidence type="ECO:0000256" key="8">
    <source>
        <dbReference type="SAM" id="MobiDB-lite"/>
    </source>
</evidence>
<protein>
    <recommendedName>
        <fullName evidence="5">Peroxiredoxin-like 2A</fullName>
    </recommendedName>
    <alternativeName>
        <fullName evidence="7">Peroxiredoxin-like 2 activated in M-CSF stimulated monocytes</fullName>
    </alternativeName>
    <alternativeName>
        <fullName evidence="6">Redox-regulatory protein FAM213A</fullName>
    </alternativeName>
</protein>
<evidence type="ECO:0000256" key="1">
    <source>
        <dbReference type="ARBA" id="ARBA00004496"/>
    </source>
</evidence>
<feature type="compositionally biased region" description="Basic and acidic residues" evidence="8">
    <location>
        <begin position="155"/>
        <end position="167"/>
    </location>
</feature>
<comment type="subcellular location">
    <subcellularLocation>
        <location evidence="1">Cytoplasm</location>
    </subcellularLocation>
</comment>
<reference evidence="10" key="1">
    <citation type="submission" date="2025-08" db="UniProtKB">
        <authorList>
            <consortium name="RefSeq"/>
        </authorList>
    </citation>
    <scope>IDENTIFICATION</scope>
</reference>
<comment type="similarity">
    <text evidence="4">Belongs to the peroxiredoxin-like PRXL2 family. PRXL2A subfamily.</text>
</comment>
<feature type="compositionally biased region" description="Basic and acidic residues" evidence="8">
    <location>
        <begin position="175"/>
        <end position="189"/>
    </location>
</feature>
<organism evidence="9 10">
    <name type="scientific">Priapulus caudatus</name>
    <name type="common">Priapulid worm</name>
    <dbReference type="NCBI Taxonomy" id="37621"/>
    <lineage>
        <taxon>Eukaryota</taxon>
        <taxon>Metazoa</taxon>
        <taxon>Ecdysozoa</taxon>
        <taxon>Scalidophora</taxon>
        <taxon>Priapulida</taxon>
        <taxon>Priapulimorpha</taxon>
        <taxon>Priapulimorphida</taxon>
        <taxon>Priapulidae</taxon>
        <taxon>Priapulus</taxon>
    </lineage>
</organism>
<keyword evidence="3" id="KW-0676">Redox-active center</keyword>
<feature type="region of interest" description="Disordered" evidence="8">
    <location>
        <begin position="135"/>
        <end position="189"/>
    </location>
</feature>
<evidence type="ECO:0000256" key="5">
    <source>
        <dbReference type="ARBA" id="ARBA00023849"/>
    </source>
</evidence>
<sequence length="189" mass="20411">MEEFGREARELSSLRPLLEEQGFGLYAVVHEVLGVPEFKPFFGDGEVFLDKERKFYGPKERWEGLTSILSFKVINNMRRASKKGVSGNLKGEGRLLGGVFAISARGRGIVFEHYEATFGDHADLEKLMAAVTSSKSGEGTSAEGNRAVETPVAKDAGEEKPSGEKGSGENPSGEKGGEEKVEKADAAKL</sequence>
<accession>A0ABM1EM47</accession>
<dbReference type="PANTHER" id="PTHR28630">
    <property type="match status" value="1"/>
</dbReference>
<dbReference type="Proteomes" id="UP000695022">
    <property type="component" value="Unplaced"/>
</dbReference>
<proteinExistence type="inferred from homology"/>